<proteinExistence type="predicted"/>
<evidence type="ECO:0008006" key="4">
    <source>
        <dbReference type="Google" id="ProtNLM"/>
    </source>
</evidence>
<reference evidence="3" key="1">
    <citation type="submission" date="2017-01" db="EMBL/GenBank/DDBJ databases">
        <authorList>
            <person name="Varghese N."/>
            <person name="Submissions S."/>
        </authorList>
    </citation>
    <scope>NUCLEOTIDE SEQUENCE [LARGE SCALE GENOMIC DNA]</scope>
    <source>
        <strain evidence="3">LP100</strain>
    </source>
</reference>
<dbReference type="EMBL" id="FTPP01000002">
    <property type="protein sequence ID" value="SIT92832.1"/>
    <property type="molecule type" value="Genomic_DNA"/>
</dbReference>
<dbReference type="STRING" id="1317125.SAMN05444128_2961"/>
<evidence type="ECO:0000313" key="3">
    <source>
        <dbReference type="Proteomes" id="UP000187181"/>
    </source>
</evidence>
<organism evidence="2 3">
    <name type="scientific">Pontibacter indicus</name>
    <dbReference type="NCBI Taxonomy" id="1317125"/>
    <lineage>
        <taxon>Bacteria</taxon>
        <taxon>Pseudomonadati</taxon>
        <taxon>Bacteroidota</taxon>
        <taxon>Cytophagia</taxon>
        <taxon>Cytophagales</taxon>
        <taxon>Hymenobacteraceae</taxon>
        <taxon>Pontibacter</taxon>
    </lineage>
</organism>
<keyword evidence="1" id="KW-0732">Signal</keyword>
<keyword evidence="3" id="KW-1185">Reference proteome</keyword>
<sequence length="371" mass="42439">MKQISSFKALFSLLCLSLMLSSCKKELEEIEVDPVVAWEVHDKFLYSQRYIANLYAANDKLQVLGMDLFSTISLEAGQEDVKHYVHPFNNVSNHKHPMSSRIFGGTDGRFLYFKSVNNPVTSGSGILLDIAEIDPQFREFRLVLSRSSASFAISENNVALVPYTYLNEQTGRHSLRYLLIKMAVESNYFDDNKIVLEETRILTPVEQAGYVRYMRSHQNNFYVGTDWGFYKITENGDINFQMPDQVAFTSFEHKGELYTMARHGRKQNHSLFRSQSEHGWSLDAQLGNTAEWFSYHDISDEILLASYNSQIFHVEPGIDKLNIRELDNTGLEGHAITSIAMVGNKVYIGTQSGMFSKSAEHLLTYKEEEKK</sequence>
<dbReference type="Proteomes" id="UP000187181">
    <property type="component" value="Unassembled WGS sequence"/>
</dbReference>
<gene>
    <name evidence="2" type="ORF">SAMN05444128_2961</name>
</gene>
<dbReference type="RefSeq" id="WP_076670113.1">
    <property type="nucleotide sequence ID" value="NZ_FTPP01000002.1"/>
</dbReference>
<accession>A0A1R3XQ33</accession>
<name>A0A1R3XQ33_9BACT</name>
<evidence type="ECO:0000256" key="1">
    <source>
        <dbReference type="SAM" id="SignalP"/>
    </source>
</evidence>
<feature type="signal peptide" evidence="1">
    <location>
        <begin position="1"/>
        <end position="24"/>
    </location>
</feature>
<evidence type="ECO:0000313" key="2">
    <source>
        <dbReference type="EMBL" id="SIT92832.1"/>
    </source>
</evidence>
<protein>
    <recommendedName>
        <fullName evidence="4">TolB-like 6-blade propeller-like</fullName>
    </recommendedName>
</protein>
<dbReference type="PROSITE" id="PS51257">
    <property type="entry name" value="PROKAR_LIPOPROTEIN"/>
    <property type="match status" value="1"/>
</dbReference>
<feature type="chain" id="PRO_5013159198" description="TolB-like 6-blade propeller-like" evidence="1">
    <location>
        <begin position="25"/>
        <end position="371"/>
    </location>
</feature>
<dbReference type="OrthoDB" id="848726at2"/>
<dbReference type="AlphaFoldDB" id="A0A1R3XQ33"/>